<feature type="transmembrane region" description="Helical" evidence="1">
    <location>
        <begin position="50"/>
        <end position="72"/>
    </location>
</feature>
<accession>A0A434AA46</accession>
<keyword evidence="3" id="KW-1185">Reference proteome</keyword>
<sequence>MWYLKLILVMIFVAILYQDYKNRLVYWFLYPITGILVFAIQLYYIPIELVFVNSILNIAFVTFLLGVCFIYLKTRKMSFKDSLGIGDVLFFIFISFSFATVSFIVLFVFALVFSLLLHIVFQKKNQFKTVPLAGYMSLFFAVVYMATFCSDSNFLYAY</sequence>
<feature type="transmembrane region" description="Helical" evidence="1">
    <location>
        <begin position="88"/>
        <end position="121"/>
    </location>
</feature>
<evidence type="ECO:0000256" key="1">
    <source>
        <dbReference type="SAM" id="Phobius"/>
    </source>
</evidence>
<keyword evidence="1" id="KW-0472">Membrane</keyword>
<feature type="transmembrane region" description="Helical" evidence="1">
    <location>
        <begin position="133"/>
        <end position="156"/>
    </location>
</feature>
<comment type="caution">
    <text evidence="2">The sequence shown here is derived from an EMBL/GenBank/DDBJ whole genome shotgun (WGS) entry which is preliminary data.</text>
</comment>
<reference evidence="3" key="1">
    <citation type="journal article" date="2019" name="Syst. Appl. Microbiol.">
        <title>Flavobacterium circumlabens sp. nov. and Flavobacterium cupreum sp. nov., two psychrotrophic species isolated from Antarctic environmental samples.</title>
        <authorList>
            <person name="Kralova S."/>
            <person name="Busse H.-J."/>
            <person name="Svec P."/>
            <person name="Maslanova I."/>
            <person name="Stankova E."/>
            <person name="Bartak M."/>
            <person name="Sedlacek I."/>
        </authorList>
    </citation>
    <scope>NUCLEOTIDE SEQUENCE [LARGE SCALE GENOMIC DNA]</scope>
    <source>
        <strain evidence="3">CCM 8825</strain>
    </source>
</reference>
<dbReference type="Proteomes" id="UP000288102">
    <property type="component" value="Unassembled WGS sequence"/>
</dbReference>
<dbReference type="OrthoDB" id="798769at2"/>
<proteinExistence type="predicted"/>
<dbReference type="AlphaFoldDB" id="A0A434AA46"/>
<feature type="transmembrane region" description="Helical" evidence="1">
    <location>
        <begin position="24"/>
        <end position="44"/>
    </location>
</feature>
<keyword evidence="1" id="KW-1133">Transmembrane helix</keyword>
<dbReference type="RefSeq" id="WP_127337320.1">
    <property type="nucleotide sequence ID" value="NZ_QWDM01000003.1"/>
</dbReference>
<dbReference type="EMBL" id="QWDM01000003">
    <property type="protein sequence ID" value="RUT71263.1"/>
    <property type="molecule type" value="Genomic_DNA"/>
</dbReference>
<evidence type="ECO:0000313" key="2">
    <source>
        <dbReference type="EMBL" id="RUT71263.1"/>
    </source>
</evidence>
<name>A0A434AA46_9FLAO</name>
<gene>
    <name evidence="2" type="ORF">D0817_05110</name>
</gene>
<keyword evidence="1" id="KW-0812">Transmembrane</keyword>
<evidence type="ECO:0000313" key="3">
    <source>
        <dbReference type="Proteomes" id="UP000288102"/>
    </source>
</evidence>
<protein>
    <submittedName>
        <fullName evidence="2">General secretion pathway protein</fullName>
    </submittedName>
</protein>
<organism evidence="2 3">
    <name type="scientific">Flavobacterium cupreum</name>
    <dbReference type="NCBI Taxonomy" id="2133766"/>
    <lineage>
        <taxon>Bacteria</taxon>
        <taxon>Pseudomonadati</taxon>
        <taxon>Bacteroidota</taxon>
        <taxon>Flavobacteriia</taxon>
        <taxon>Flavobacteriales</taxon>
        <taxon>Flavobacteriaceae</taxon>
        <taxon>Flavobacterium</taxon>
    </lineage>
</organism>